<dbReference type="EMBL" id="FOSF01000017">
    <property type="protein sequence ID" value="SFK04190.1"/>
    <property type="molecule type" value="Genomic_DNA"/>
</dbReference>
<feature type="transmembrane region" description="Helical" evidence="1">
    <location>
        <begin position="153"/>
        <end position="176"/>
    </location>
</feature>
<feature type="transmembrane region" description="Helical" evidence="1">
    <location>
        <begin position="110"/>
        <end position="133"/>
    </location>
</feature>
<name>A0A662Z9W9_9GAMM</name>
<dbReference type="OrthoDB" id="7058102at2"/>
<keyword evidence="1" id="KW-0812">Transmembrane</keyword>
<feature type="transmembrane region" description="Helical" evidence="1">
    <location>
        <begin position="12"/>
        <end position="38"/>
    </location>
</feature>
<sequence>MNWHNIGPFTAFFLENILFCGYAVLAAVSTFAVYKLLVVEETGQKHNRQPVYFQRTLLNKSQQKISILLFFLSIAGIVLYQPASFTVNSLLSRFCEFSVFTLGSDNWENFIVFLILPLCTFSFLCSIGTTVWLGKLIARLKNEFLLEKRQYRAAIITAVVLWSGILLMTAALLVLMSCYSK</sequence>
<evidence type="ECO:0000313" key="2">
    <source>
        <dbReference type="EMBL" id="SFK04190.1"/>
    </source>
</evidence>
<feature type="transmembrane region" description="Helical" evidence="1">
    <location>
        <begin position="65"/>
        <end position="83"/>
    </location>
</feature>
<evidence type="ECO:0000256" key="1">
    <source>
        <dbReference type="SAM" id="Phobius"/>
    </source>
</evidence>
<keyword evidence="3" id="KW-1185">Reference proteome</keyword>
<organism evidence="2 3">
    <name type="scientific">Succinivibrio dextrinosolvens</name>
    <dbReference type="NCBI Taxonomy" id="83771"/>
    <lineage>
        <taxon>Bacteria</taxon>
        <taxon>Pseudomonadati</taxon>
        <taxon>Pseudomonadota</taxon>
        <taxon>Gammaproteobacteria</taxon>
        <taxon>Aeromonadales</taxon>
        <taxon>Succinivibrionaceae</taxon>
        <taxon>Succinivibrio</taxon>
    </lineage>
</organism>
<keyword evidence="1" id="KW-1133">Transmembrane helix</keyword>
<accession>A0A662Z9W9</accession>
<proteinExistence type="predicted"/>
<keyword evidence="1" id="KW-0472">Membrane</keyword>
<evidence type="ECO:0000313" key="3">
    <source>
        <dbReference type="Proteomes" id="UP000243374"/>
    </source>
</evidence>
<dbReference type="Proteomes" id="UP000243374">
    <property type="component" value="Unassembled WGS sequence"/>
</dbReference>
<gene>
    <name evidence="2" type="ORF">SAMN04487865_101718</name>
</gene>
<dbReference type="AlphaFoldDB" id="A0A662Z9W9"/>
<dbReference type="RefSeq" id="WP_074840324.1">
    <property type="nucleotide sequence ID" value="NZ_CP047056.1"/>
</dbReference>
<reference evidence="2 3" key="1">
    <citation type="submission" date="2016-10" db="EMBL/GenBank/DDBJ databases">
        <authorList>
            <person name="Varghese N."/>
            <person name="Submissions S."/>
        </authorList>
    </citation>
    <scope>NUCLEOTIDE SEQUENCE [LARGE SCALE GENOMIC DNA]</scope>
    <source>
        <strain evidence="2 3">22B</strain>
    </source>
</reference>
<protein>
    <submittedName>
        <fullName evidence="2">Uncharacterized protein</fullName>
    </submittedName>
</protein>